<evidence type="ECO:0000313" key="9">
    <source>
        <dbReference type="EMBL" id="RHN49186.1"/>
    </source>
</evidence>
<protein>
    <recommendedName>
        <fullName evidence="5">Importin subunit alpha</fullName>
    </recommendedName>
</protein>
<dbReference type="Gene3D" id="1.25.10.10">
    <property type="entry name" value="Leucine-rich Repeat Variant"/>
    <property type="match status" value="1"/>
</dbReference>
<sequence length="556" mass="61863">MSLRPDTWPSWSSQRKKEHKSTIKIEAESGGWRRKEDGVFLIRKNKRPDSISKRRKFFREETFSPMLNEDPPFPVYISDAVRTCCILSIIFYFTIFSNLMIQPFSRMSMDLNVQEYDGVMAKVKTIPAMTLALLSNDPAAQLEATTQFGKLLSGGYIPLIDKVKRAGVVLRFVQFLTRDDMPQLQSMAAWTLINVTAGLSEHTNTVIEHGAVPLLVKLLSSGSDDGKEQALWALGNIAGNSLTARDIVLNHGALSPLLSLMWNPSSTKKSTWNIATWAFFNFTRGKPLLTLQNQMLPALSGLQELLLMPDEEVILYACHLLSWFTQKGSDKMVQAIVEAKFCPRLVELLLYPESKVVVPALEILGDIASGDDAQTQFLINSGALRCLKALLTQSDKIILEEACSVIANIAGGNNAQKQDVIDADLISSLVRLTKADFDIRKEAVWVISNVTHGTLEHIRYLACNGCVEALCDQLTSTDATMLTLCLTGLKNILKAGEINKDKGLYKGVNVYAQMIEECAGLDKIARLQSYDNNNIYKKAVEILEKYFPEDLEVVGE</sequence>
<dbReference type="InterPro" id="IPR032413">
    <property type="entry name" value="Arm_3"/>
</dbReference>
<dbReference type="InterPro" id="IPR024931">
    <property type="entry name" value="Importin_alpha"/>
</dbReference>
<evidence type="ECO:0000256" key="3">
    <source>
        <dbReference type="ARBA" id="ARBA00022737"/>
    </source>
</evidence>
<comment type="similarity">
    <text evidence="1 5">Belongs to the importin alpha family.</text>
</comment>
<dbReference type="PIRSF" id="PIRSF005673">
    <property type="entry name" value="Importin_alpha"/>
    <property type="match status" value="1"/>
</dbReference>
<reference evidence="9" key="1">
    <citation type="journal article" date="2018" name="Nat. Plants">
        <title>Whole-genome landscape of Medicago truncatula symbiotic genes.</title>
        <authorList>
            <person name="Pecrix Y."/>
            <person name="Gamas P."/>
            <person name="Carrere S."/>
        </authorList>
    </citation>
    <scope>NUCLEOTIDE SEQUENCE</scope>
    <source>
        <tissue evidence="9">Leaves</tissue>
    </source>
</reference>
<dbReference type="InterPro" id="IPR000225">
    <property type="entry name" value="Armadillo"/>
</dbReference>
<name>A0A396H7F6_MEDTR</name>
<dbReference type="Gramene" id="rna43991">
    <property type="protein sequence ID" value="RHN49186.1"/>
    <property type="gene ID" value="gene43991"/>
</dbReference>
<proteinExistence type="inferred from homology"/>
<dbReference type="Pfam" id="PF01749">
    <property type="entry name" value="IBB"/>
    <property type="match status" value="1"/>
</dbReference>
<dbReference type="Proteomes" id="UP000265566">
    <property type="component" value="Chromosome 7"/>
</dbReference>
<dbReference type="Pfam" id="PF16186">
    <property type="entry name" value="Arm_3"/>
    <property type="match status" value="1"/>
</dbReference>
<keyword evidence="3" id="KW-0677">Repeat</keyword>
<dbReference type="PANTHER" id="PTHR23316">
    <property type="entry name" value="IMPORTIN ALPHA"/>
    <property type="match status" value="1"/>
</dbReference>
<dbReference type="Pfam" id="PF00514">
    <property type="entry name" value="Arm"/>
    <property type="match status" value="3"/>
</dbReference>
<dbReference type="SUPFAM" id="SSF48371">
    <property type="entry name" value="ARM repeat"/>
    <property type="match status" value="1"/>
</dbReference>
<dbReference type="InterPro" id="IPR011989">
    <property type="entry name" value="ARM-like"/>
</dbReference>
<dbReference type="AlphaFoldDB" id="A0A396H7F6"/>
<evidence type="ECO:0000256" key="1">
    <source>
        <dbReference type="ARBA" id="ARBA00010394"/>
    </source>
</evidence>
<dbReference type="SMART" id="SM00185">
    <property type="entry name" value="ARM"/>
    <property type="match status" value="7"/>
</dbReference>
<dbReference type="InterPro" id="IPR016024">
    <property type="entry name" value="ARM-type_fold"/>
</dbReference>
<feature type="domain" description="IBB" evidence="8">
    <location>
        <begin position="15"/>
        <end position="146"/>
    </location>
</feature>
<evidence type="ECO:0000256" key="4">
    <source>
        <dbReference type="ARBA" id="ARBA00022927"/>
    </source>
</evidence>
<accession>A0A396H7F6</accession>
<evidence type="ECO:0000256" key="5">
    <source>
        <dbReference type="PIRNR" id="PIRNR005673"/>
    </source>
</evidence>
<evidence type="ECO:0000256" key="6">
    <source>
        <dbReference type="PROSITE-ProRule" id="PRU00259"/>
    </source>
</evidence>
<evidence type="ECO:0000259" key="8">
    <source>
        <dbReference type="Pfam" id="PF01749"/>
    </source>
</evidence>
<feature type="repeat" description="ARM" evidence="6">
    <location>
        <begin position="210"/>
        <end position="252"/>
    </location>
</feature>
<evidence type="ECO:0000256" key="2">
    <source>
        <dbReference type="ARBA" id="ARBA00022448"/>
    </source>
</evidence>
<keyword evidence="2 5" id="KW-0813">Transport</keyword>
<dbReference type="PROSITE" id="PS50176">
    <property type="entry name" value="ARM_REPEAT"/>
    <property type="match status" value="1"/>
</dbReference>
<dbReference type="GO" id="GO:0006606">
    <property type="term" value="P:protein import into nucleus"/>
    <property type="evidence" value="ECO:0007669"/>
    <property type="project" value="InterPro"/>
</dbReference>
<gene>
    <name evidence="9" type="ORF">MtrunA17_Chr7g0271821</name>
</gene>
<dbReference type="GO" id="GO:0061608">
    <property type="term" value="F:nuclear import signal receptor activity"/>
    <property type="evidence" value="ECO:0007669"/>
    <property type="project" value="InterPro"/>
</dbReference>
<dbReference type="EMBL" id="PSQE01000007">
    <property type="protein sequence ID" value="RHN49186.1"/>
    <property type="molecule type" value="Genomic_DNA"/>
</dbReference>
<feature type="region of interest" description="Disordered" evidence="7">
    <location>
        <begin position="1"/>
        <end position="24"/>
    </location>
</feature>
<evidence type="ECO:0000256" key="7">
    <source>
        <dbReference type="SAM" id="MobiDB-lite"/>
    </source>
</evidence>
<dbReference type="InterPro" id="IPR002652">
    <property type="entry name" value="Importin-a_IBB"/>
</dbReference>
<organism evidence="9">
    <name type="scientific">Medicago truncatula</name>
    <name type="common">Barrel medic</name>
    <name type="synonym">Medicago tribuloides</name>
    <dbReference type="NCBI Taxonomy" id="3880"/>
    <lineage>
        <taxon>Eukaryota</taxon>
        <taxon>Viridiplantae</taxon>
        <taxon>Streptophyta</taxon>
        <taxon>Embryophyta</taxon>
        <taxon>Tracheophyta</taxon>
        <taxon>Spermatophyta</taxon>
        <taxon>Magnoliopsida</taxon>
        <taxon>eudicotyledons</taxon>
        <taxon>Gunneridae</taxon>
        <taxon>Pentapetalae</taxon>
        <taxon>rosids</taxon>
        <taxon>fabids</taxon>
        <taxon>Fabales</taxon>
        <taxon>Fabaceae</taxon>
        <taxon>Papilionoideae</taxon>
        <taxon>50 kb inversion clade</taxon>
        <taxon>NPAAA clade</taxon>
        <taxon>Hologalegina</taxon>
        <taxon>IRL clade</taxon>
        <taxon>Trifolieae</taxon>
        <taxon>Medicago</taxon>
    </lineage>
</organism>
<comment type="caution">
    <text evidence="9">The sequence shown here is derived from an EMBL/GenBank/DDBJ whole genome shotgun (WGS) entry which is preliminary data.</text>
</comment>
<dbReference type="GO" id="GO:0005737">
    <property type="term" value="C:cytoplasm"/>
    <property type="evidence" value="ECO:0007669"/>
    <property type="project" value="InterPro"/>
</dbReference>
<keyword evidence="4 5" id="KW-0653">Protein transport</keyword>